<protein>
    <submittedName>
        <fullName evidence="1">Uncharacterized protein</fullName>
    </submittedName>
</protein>
<dbReference type="EMBL" id="KJ595575">
    <property type="protein sequence ID" value="AID18101.1"/>
    <property type="molecule type" value="Genomic_DNA"/>
</dbReference>
<organism evidence="1 2">
    <name type="scientific">Mycobacterium phage Willis</name>
    <dbReference type="NCBI Taxonomy" id="1486404"/>
    <lineage>
        <taxon>Viruses</taxon>
        <taxon>Duplodnaviria</taxon>
        <taxon>Heunggongvirae</taxon>
        <taxon>Uroviricota</taxon>
        <taxon>Caudoviricetes</taxon>
        <taxon>Ceeclamvirinae</taxon>
        <taxon>Bixzunavirus</taxon>
        <taxon>Bixzunavirus Bxz1</taxon>
    </lineage>
</organism>
<dbReference type="Proteomes" id="UP000027390">
    <property type="component" value="Segment"/>
</dbReference>
<evidence type="ECO:0000313" key="2">
    <source>
        <dbReference type="Proteomes" id="UP000027390"/>
    </source>
</evidence>
<reference evidence="1 2" key="1">
    <citation type="submission" date="2014-03" db="EMBL/GenBank/DDBJ databases">
        <authorList>
            <person name="Churilla B.M."/>
            <person name="Abrahim M.R."/>
            <person name="Burke K.A."/>
            <person name="Yu V.J."/>
            <person name="Adkins N.L."/>
            <person name="Cohen K.L."/>
            <person name="Colicchio M.A."/>
            <person name="Fasoranti T.O."/>
            <person name="Genkil J.S."/>
            <person name="Kramer Z.J."/>
            <person name="Prout A.K."/>
            <person name="Schafer C.E."/>
            <person name="Schwarz A.G."/>
            <person name="Tish M."/>
            <person name="Vispute N."/>
            <person name="Wilkes K.E."/>
            <person name="Williams C.R."/>
            <person name="Xiao X."/>
            <person name="Yoder B.A."/>
            <person name="Lapin J.S."/>
            <person name="Ott C.T."/>
            <person name="Walburn T.D."/>
            <person name="Bradley K.W."/>
            <person name="Clarke D.Q."/>
            <person name="Lewis M.F."/>
            <person name="Barker L.P."/>
            <person name="Bailey C."/>
            <person name="Asai D.J."/>
            <person name="Bowman C.A."/>
            <person name="Russell D.A."/>
            <person name="Pope W.H."/>
            <person name="Jacobs-Sera D."/>
            <person name="Hendrix R.W."/>
            <person name="Hatfull G.F."/>
        </authorList>
    </citation>
    <scope>NUCLEOTIDE SEQUENCE [LARGE SCALE GENOMIC DNA]</scope>
</reference>
<evidence type="ECO:0000313" key="1">
    <source>
        <dbReference type="EMBL" id="AID18101.1"/>
    </source>
</evidence>
<accession>A0A068CBN6</accession>
<gene>
    <name evidence="1" type="primary">21</name>
    <name evidence="1" type="ORF">PBI_WILLIS_21</name>
</gene>
<proteinExistence type="predicted"/>
<name>A0A068CBN6_9CAUD</name>
<sequence>MTMSLDLNFVDLPEKKMGGDRNRSRIRLETLADALRAQRGKWAEWPWPSSSPYQTGNHINQGRYASLPSEEFQATVRNRVLYVRARTEEEMRQL</sequence>